<dbReference type="RefSeq" id="WP_186945926.1">
    <property type="nucleotide sequence ID" value="NZ_JACOGF010000002.1"/>
</dbReference>
<comment type="caution">
    <text evidence="11">The sequence shown here is derived from an EMBL/GenBank/DDBJ whole genome shotgun (WGS) entry which is preliminary data.</text>
</comment>
<feature type="signal peptide" evidence="9">
    <location>
        <begin position="1"/>
        <end position="20"/>
    </location>
</feature>
<dbReference type="InterPro" id="IPR023058">
    <property type="entry name" value="PPIase_PpiC_CS"/>
</dbReference>
<evidence type="ECO:0000259" key="10">
    <source>
        <dbReference type="PROSITE" id="PS50198"/>
    </source>
</evidence>
<dbReference type="Gene3D" id="3.10.50.40">
    <property type="match status" value="1"/>
</dbReference>
<keyword evidence="6 7" id="KW-0413">Isomerase</keyword>
<dbReference type="PANTHER" id="PTHR47245:SF1">
    <property type="entry name" value="FOLDASE PROTEIN PRSA"/>
    <property type="match status" value="1"/>
</dbReference>
<organism evidence="11 12">
    <name type="scientific">Undibacterium hunanense</name>
    <dbReference type="NCBI Taxonomy" id="2762292"/>
    <lineage>
        <taxon>Bacteria</taxon>
        <taxon>Pseudomonadati</taxon>
        <taxon>Pseudomonadota</taxon>
        <taxon>Betaproteobacteria</taxon>
        <taxon>Burkholderiales</taxon>
        <taxon>Oxalobacteraceae</taxon>
        <taxon>Undibacterium</taxon>
    </lineage>
</organism>
<evidence type="ECO:0000256" key="4">
    <source>
        <dbReference type="ARBA" id="ARBA00022729"/>
    </source>
</evidence>
<keyword evidence="4 9" id="KW-0732">Signal</keyword>
<protein>
    <recommendedName>
        <fullName evidence="3">peptidylprolyl isomerase</fullName>
        <ecNumber evidence="3">5.2.1.8</ecNumber>
    </recommendedName>
</protein>
<evidence type="ECO:0000256" key="6">
    <source>
        <dbReference type="ARBA" id="ARBA00023235"/>
    </source>
</evidence>
<dbReference type="Pfam" id="PF00639">
    <property type="entry name" value="Rotamase"/>
    <property type="match status" value="1"/>
</dbReference>
<evidence type="ECO:0000256" key="7">
    <source>
        <dbReference type="PROSITE-ProRule" id="PRU00278"/>
    </source>
</evidence>
<gene>
    <name evidence="11" type="ORF">H8L32_04195</name>
</gene>
<dbReference type="PROSITE" id="PS50198">
    <property type="entry name" value="PPIC_PPIASE_2"/>
    <property type="match status" value="1"/>
</dbReference>
<dbReference type="PROSITE" id="PS01096">
    <property type="entry name" value="PPIC_PPIASE_1"/>
    <property type="match status" value="1"/>
</dbReference>
<accession>A0ABR6ZLD3</accession>
<evidence type="ECO:0000313" key="12">
    <source>
        <dbReference type="Proteomes" id="UP000650424"/>
    </source>
</evidence>
<dbReference type="GO" id="GO:0016853">
    <property type="term" value="F:isomerase activity"/>
    <property type="evidence" value="ECO:0007669"/>
    <property type="project" value="UniProtKB-KW"/>
</dbReference>
<dbReference type="InterPro" id="IPR027304">
    <property type="entry name" value="Trigger_fact/SurA_dom_sf"/>
</dbReference>
<keyword evidence="5 7" id="KW-0697">Rotamase</keyword>
<dbReference type="InterPro" id="IPR050245">
    <property type="entry name" value="PrsA_foldase"/>
</dbReference>
<evidence type="ECO:0000256" key="2">
    <source>
        <dbReference type="ARBA" id="ARBA00007656"/>
    </source>
</evidence>
<keyword evidence="12" id="KW-1185">Reference proteome</keyword>
<dbReference type="EC" id="5.2.1.8" evidence="3"/>
<evidence type="ECO:0000256" key="5">
    <source>
        <dbReference type="ARBA" id="ARBA00023110"/>
    </source>
</evidence>
<feature type="domain" description="PpiC" evidence="10">
    <location>
        <begin position="152"/>
        <end position="244"/>
    </location>
</feature>
<reference evidence="11 12" key="1">
    <citation type="submission" date="2020-08" db="EMBL/GenBank/DDBJ databases">
        <title>Novel species isolated from subtropical streams in China.</title>
        <authorList>
            <person name="Lu H."/>
        </authorList>
    </citation>
    <scope>NUCLEOTIDE SEQUENCE [LARGE SCALE GENOMIC DNA]</scope>
    <source>
        <strain evidence="11 12">CY18W</strain>
    </source>
</reference>
<comment type="catalytic activity">
    <reaction evidence="1">
        <text>[protein]-peptidylproline (omega=180) = [protein]-peptidylproline (omega=0)</text>
        <dbReference type="Rhea" id="RHEA:16237"/>
        <dbReference type="Rhea" id="RHEA-COMP:10747"/>
        <dbReference type="Rhea" id="RHEA-COMP:10748"/>
        <dbReference type="ChEBI" id="CHEBI:83833"/>
        <dbReference type="ChEBI" id="CHEBI:83834"/>
        <dbReference type="EC" id="5.2.1.8"/>
    </reaction>
</comment>
<dbReference type="InterPro" id="IPR000297">
    <property type="entry name" value="PPIase_PpiC"/>
</dbReference>
<dbReference type="SUPFAM" id="SSF54534">
    <property type="entry name" value="FKBP-like"/>
    <property type="match status" value="1"/>
</dbReference>
<dbReference type="Gene3D" id="1.10.8.1040">
    <property type="match status" value="1"/>
</dbReference>
<proteinExistence type="inferred from homology"/>
<evidence type="ECO:0000313" key="11">
    <source>
        <dbReference type="EMBL" id="MBC3916678.1"/>
    </source>
</evidence>
<dbReference type="PANTHER" id="PTHR47245">
    <property type="entry name" value="PEPTIDYLPROLYL ISOMERASE"/>
    <property type="match status" value="1"/>
</dbReference>
<dbReference type="SUPFAM" id="SSF109998">
    <property type="entry name" value="Triger factor/SurA peptide-binding domain-like"/>
    <property type="match status" value="1"/>
</dbReference>
<sequence>MSIKSRVVLGSALAMLVLSACNDKDAAKTASTPAAASASAAASSSEVAATVNGTAISKKQLDQIMQQQAAQGMPDTPETRKMVIDNLSMQILVAQLAVTKGLDKTPEVADQLEMTKQSILANAYVKDYIKTATVTDEALKAEYDKFKATASGNEYKARHILVAKEDEAKDIIAKIKKDIKAFDGLAKSKSKDPGSKDKGGDLGWFNPRGMVPEFGAAVAKLEKGKFTEEPVKSQFGYHVIILDDSRPLTPPSLEDVKAGLTQQLQQQNLKTMLDDLKAKAKIEIKGEAPAPASAAAATGAPLTVTPGTSTPAASASASASAEVKK</sequence>
<name>A0ABR6ZLD3_9BURK</name>
<evidence type="ECO:0000256" key="3">
    <source>
        <dbReference type="ARBA" id="ARBA00013194"/>
    </source>
</evidence>
<evidence type="ECO:0000256" key="9">
    <source>
        <dbReference type="SAM" id="SignalP"/>
    </source>
</evidence>
<dbReference type="InterPro" id="IPR046357">
    <property type="entry name" value="PPIase_dom_sf"/>
</dbReference>
<feature type="chain" id="PRO_5046383307" description="peptidylprolyl isomerase" evidence="9">
    <location>
        <begin position="21"/>
        <end position="325"/>
    </location>
</feature>
<evidence type="ECO:0000256" key="8">
    <source>
        <dbReference type="SAM" id="MobiDB-lite"/>
    </source>
</evidence>
<dbReference type="EMBL" id="JACOGF010000002">
    <property type="protein sequence ID" value="MBC3916678.1"/>
    <property type="molecule type" value="Genomic_DNA"/>
</dbReference>
<dbReference type="Proteomes" id="UP000650424">
    <property type="component" value="Unassembled WGS sequence"/>
</dbReference>
<dbReference type="PROSITE" id="PS51257">
    <property type="entry name" value="PROKAR_LIPOPROTEIN"/>
    <property type="match status" value="1"/>
</dbReference>
<comment type="similarity">
    <text evidence="2">Belongs to the PpiC/parvulin rotamase family.</text>
</comment>
<evidence type="ECO:0000256" key="1">
    <source>
        <dbReference type="ARBA" id="ARBA00000971"/>
    </source>
</evidence>
<feature type="region of interest" description="Disordered" evidence="8">
    <location>
        <begin position="287"/>
        <end position="325"/>
    </location>
</feature>